<evidence type="ECO:0000313" key="2">
    <source>
        <dbReference type="Proteomes" id="UP000183868"/>
    </source>
</evidence>
<gene>
    <name evidence="1" type="ORF">Cabys_2888</name>
</gene>
<sequence>MFWEKGIEGRGRLRETKTIFNLKYFLPLLQPLLLIKTRVSVKRGIRIGGDLNAGGKQLFDLIYHFHLN</sequence>
<dbReference type="AlphaFoldDB" id="A0A1J1CB59"/>
<dbReference type="KEGG" id="caby:Cabys_2888"/>
<organism evidence="1 2">
    <name type="scientific">Caldithrix abyssi DSM 13497</name>
    <dbReference type="NCBI Taxonomy" id="880073"/>
    <lineage>
        <taxon>Bacteria</taxon>
        <taxon>Pseudomonadati</taxon>
        <taxon>Calditrichota</taxon>
        <taxon>Calditrichia</taxon>
        <taxon>Calditrichales</taxon>
        <taxon>Calditrichaceae</taxon>
        <taxon>Caldithrix</taxon>
    </lineage>
</organism>
<reference evidence="1 2" key="1">
    <citation type="submission" date="2016-11" db="EMBL/GenBank/DDBJ databases">
        <title>Genomic analysis of Caldithrix abyssi and proposal of a novel bacterial phylum Caldithrichaeota.</title>
        <authorList>
            <person name="Kublanov I."/>
            <person name="Sigalova O."/>
            <person name="Gavrilov S."/>
            <person name="Lebedinsky A."/>
            <person name="Ivanova N."/>
            <person name="Daum C."/>
            <person name="Reddy T."/>
            <person name="Klenk H.P."/>
            <person name="Goker M."/>
            <person name="Reva O."/>
            <person name="Miroshnichenko M."/>
            <person name="Kyprides N."/>
            <person name="Woyke T."/>
            <person name="Gelfand M."/>
        </authorList>
    </citation>
    <scope>NUCLEOTIDE SEQUENCE [LARGE SCALE GENOMIC DNA]</scope>
    <source>
        <strain evidence="1 2">LF13</strain>
    </source>
</reference>
<proteinExistence type="predicted"/>
<dbReference type="EMBL" id="CP018099">
    <property type="protein sequence ID" value="APF19636.1"/>
    <property type="molecule type" value="Genomic_DNA"/>
</dbReference>
<evidence type="ECO:0000313" key="1">
    <source>
        <dbReference type="EMBL" id="APF19636.1"/>
    </source>
</evidence>
<protein>
    <submittedName>
        <fullName evidence="1">Uncharacterized protein</fullName>
    </submittedName>
</protein>
<name>A0A1J1CB59_CALAY</name>
<accession>A0A1J1CB59</accession>
<dbReference type="Proteomes" id="UP000183868">
    <property type="component" value="Chromosome"/>
</dbReference>